<reference evidence="2 3" key="1">
    <citation type="submission" date="2023-01" db="EMBL/GenBank/DDBJ databases">
        <title>Analysis of 21 Apiospora genomes using comparative genomics revels a genus with tremendous synthesis potential of carbohydrate active enzymes and secondary metabolites.</title>
        <authorList>
            <person name="Sorensen T."/>
        </authorList>
    </citation>
    <scope>NUCLEOTIDE SEQUENCE [LARGE SCALE GENOMIC DNA]</scope>
    <source>
        <strain evidence="2 3">CBS 20057</strain>
    </source>
</reference>
<comment type="caution">
    <text evidence="2">The sequence shown here is derived from an EMBL/GenBank/DDBJ whole genome shotgun (WGS) entry which is preliminary data.</text>
</comment>
<feature type="transmembrane region" description="Helical" evidence="1">
    <location>
        <begin position="12"/>
        <end position="32"/>
    </location>
</feature>
<dbReference type="Proteomes" id="UP001396898">
    <property type="component" value="Unassembled WGS sequence"/>
</dbReference>
<accession>A0ABR1SQ31</accession>
<name>A0ABR1SQ31_9PEZI</name>
<gene>
    <name evidence="2" type="ORF">PG991_001572</name>
</gene>
<evidence type="ECO:0000313" key="2">
    <source>
        <dbReference type="EMBL" id="KAK8036435.1"/>
    </source>
</evidence>
<sequence length="96" mass="10578">MPTEPSTQARIMAANLWVLVALVNFGLILIALSGKIPETAKTWVLRATFATSMFLIGVCVANFLGGWIRAREERMADVQALPTEEKRSDTPHHGSR</sequence>
<proteinExistence type="predicted"/>
<keyword evidence="1" id="KW-1133">Transmembrane helix</keyword>
<feature type="transmembrane region" description="Helical" evidence="1">
    <location>
        <begin position="44"/>
        <end position="65"/>
    </location>
</feature>
<evidence type="ECO:0000313" key="3">
    <source>
        <dbReference type="Proteomes" id="UP001396898"/>
    </source>
</evidence>
<keyword evidence="3" id="KW-1185">Reference proteome</keyword>
<organism evidence="2 3">
    <name type="scientific">Apiospora marii</name>
    <dbReference type="NCBI Taxonomy" id="335849"/>
    <lineage>
        <taxon>Eukaryota</taxon>
        <taxon>Fungi</taxon>
        <taxon>Dikarya</taxon>
        <taxon>Ascomycota</taxon>
        <taxon>Pezizomycotina</taxon>
        <taxon>Sordariomycetes</taxon>
        <taxon>Xylariomycetidae</taxon>
        <taxon>Amphisphaeriales</taxon>
        <taxon>Apiosporaceae</taxon>
        <taxon>Apiospora</taxon>
    </lineage>
</organism>
<protein>
    <submittedName>
        <fullName evidence="2">Uncharacterized protein</fullName>
    </submittedName>
</protein>
<keyword evidence="1" id="KW-0812">Transmembrane</keyword>
<evidence type="ECO:0000256" key="1">
    <source>
        <dbReference type="SAM" id="Phobius"/>
    </source>
</evidence>
<dbReference type="EMBL" id="JAQQWI010000004">
    <property type="protein sequence ID" value="KAK8036435.1"/>
    <property type="molecule type" value="Genomic_DNA"/>
</dbReference>
<keyword evidence="1" id="KW-0472">Membrane</keyword>